<dbReference type="GO" id="GO:0016407">
    <property type="term" value="F:acetyltransferase activity"/>
    <property type="evidence" value="ECO:0007669"/>
    <property type="project" value="InterPro"/>
</dbReference>
<dbReference type="EMBL" id="LATX01000216">
    <property type="protein sequence ID" value="KTB46898.1"/>
    <property type="molecule type" value="Genomic_DNA"/>
</dbReference>
<evidence type="ECO:0000256" key="4">
    <source>
        <dbReference type="ARBA" id="ARBA00022729"/>
    </source>
</evidence>
<dbReference type="InterPro" id="IPR037019">
    <property type="entry name" value="Glyco_hydro_7_sf"/>
</dbReference>
<evidence type="ECO:0000256" key="6">
    <source>
        <dbReference type="ARBA" id="ARBA00023001"/>
    </source>
</evidence>
<dbReference type="PANTHER" id="PTHR33753:SF2">
    <property type="entry name" value="GLYCOSIDE HYDROLASE FAMILY 7 PROTEIN"/>
    <property type="match status" value="1"/>
</dbReference>
<evidence type="ECO:0000256" key="5">
    <source>
        <dbReference type="ARBA" id="ARBA00022801"/>
    </source>
</evidence>
<dbReference type="InterPro" id="IPR001447">
    <property type="entry name" value="Arylamine_N-AcTrfase"/>
</dbReference>
<comment type="similarity">
    <text evidence="2 10">Belongs to the glycosyl hydrolase 7 (cellulase C) family.</text>
</comment>
<dbReference type="eggNOG" id="ENOG502RD0D">
    <property type="taxonomic scope" value="Eukaryota"/>
</dbReference>
<protein>
    <recommendedName>
        <fullName evidence="10">Glucanase</fullName>
        <ecNumber evidence="10">3.2.1.-</ecNumber>
    </recommendedName>
</protein>
<dbReference type="Pfam" id="PF00840">
    <property type="entry name" value="Glyco_hydro_7"/>
    <property type="match status" value="2"/>
</dbReference>
<dbReference type="SUPFAM" id="SSF54001">
    <property type="entry name" value="Cysteine proteinases"/>
    <property type="match status" value="1"/>
</dbReference>
<dbReference type="Gene3D" id="3.30.2140.20">
    <property type="match status" value="1"/>
</dbReference>
<dbReference type="EC" id="3.2.1.-" evidence="10"/>
<dbReference type="PANTHER" id="PTHR33753">
    <property type="entry name" value="1,4-BETA-D-GLUCAN CELLOBIOHYDROLASE B"/>
    <property type="match status" value="1"/>
</dbReference>
<comment type="catalytic activity">
    <reaction evidence="1">
        <text>Hydrolysis of (1-&gt;4)-beta-D-glucosidic linkages in cellulose and cellotetraose, releasing cellobiose from the non-reducing ends of the chains.</text>
        <dbReference type="EC" id="3.2.1.91"/>
    </reaction>
</comment>
<evidence type="ECO:0000256" key="7">
    <source>
        <dbReference type="ARBA" id="ARBA00023277"/>
    </source>
</evidence>
<dbReference type="SUPFAM" id="SSF49899">
    <property type="entry name" value="Concanavalin A-like lectins/glucanases"/>
    <property type="match status" value="2"/>
</dbReference>
<dbReference type="PRINTS" id="PR00734">
    <property type="entry name" value="GLHYDRLASE7"/>
</dbReference>
<keyword evidence="5 10" id="KW-0378">Hydrolase</keyword>
<dbReference type="InterPro" id="IPR038765">
    <property type="entry name" value="Papain-like_cys_pep_sf"/>
</dbReference>
<dbReference type="InterPro" id="IPR001722">
    <property type="entry name" value="Glyco_hydro_7"/>
</dbReference>
<evidence type="ECO:0000313" key="12">
    <source>
        <dbReference type="Proteomes" id="UP000054988"/>
    </source>
</evidence>
<dbReference type="AlphaFoldDB" id="A0A0W0GEF1"/>
<sequence>MSPLSSPTDGTLAGGSFIKRTTSVYSKDQVVHWLKRIGFPRTIEAEIREERFPTTLENLELLSRLHLVTFPFENLDMHYSPNHIMDVSPEGLYERFIVDHKKRRGSYCYGKSGLLLEMLRGLGYRVYAGQGRVNGAASADEPPRYTPLVHMVLFVQPLPEKNTTYLVDVGFGGGGPVRPLLLSDAEDNFVMGGTSTERHRLRRGEHPNSTLEKPSVHYWRMEVQHIQSQASQAKAPWKVLYTFSETEFFQLDFESASYFVSTHPNGSPFLREIICVKYRFVDDGEELGYLTLYRDQLKQHTGAVTQEVKKVTTEKDRIKAIKALFEMEFDEAVAIANSNWRWIHPPGKTQNCITGNYWDSTLCPDGLTCALDVAGYKDYGIVASGNAIRLRYRTLLDYASNIGSRVFLMDSSDSKYEVFDLRNREFSFDVDVSELPCGLNGALYFVEMDADGGMAKTPTNEAGARCGTGYCDSKCPRDLRFIDGKANIEGWERSPDRDFIGYGGYGSCLMSIWDDFEMTTDWLDSKFPVNGDTTTPGVVRGPCPSANGPHIPEDILKGAVTFSNIKVGPIRSTYAH</sequence>
<dbReference type="InterPro" id="IPR013320">
    <property type="entry name" value="ConA-like_dom_sf"/>
</dbReference>
<organism evidence="11 12">
    <name type="scientific">Moniliophthora roreri</name>
    <name type="common">Frosty pod rot fungus</name>
    <name type="synonym">Monilia roreri</name>
    <dbReference type="NCBI Taxonomy" id="221103"/>
    <lineage>
        <taxon>Eukaryota</taxon>
        <taxon>Fungi</taxon>
        <taxon>Dikarya</taxon>
        <taxon>Basidiomycota</taxon>
        <taxon>Agaricomycotina</taxon>
        <taxon>Agaricomycetes</taxon>
        <taxon>Agaricomycetidae</taxon>
        <taxon>Agaricales</taxon>
        <taxon>Marasmiineae</taxon>
        <taxon>Marasmiaceae</taxon>
        <taxon>Moniliophthora</taxon>
    </lineage>
</organism>
<reference evidence="11 12" key="1">
    <citation type="submission" date="2015-12" db="EMBL/GenBank/DDBJ databases">
        <title>Draft genome sequence of Moniliophthora roreri, the causal agent of frosty pod rot of cacao.</title>
        <authorList>
            <person name="Aime M.C."/>
            <person name="Diaz-Valderrama J.R."/>
            <person name="Kijpornyongpan T."/>
            <person name="Phillips-Mora W."/>
        </authorList>
    </citation>
    <scope>NUCLEOTIDE SEQUENCE [LARGE SCALE GENOMIC DNA]</scope>
    <source>
        <strain evidence="11 12">MCA 2952</strain>
    </source>
</reference>
<evidence type="ECO:0000313" key="11">
    <source>
        <dbReference type="EMBL" id="KTB46898.1"/>
    </source>
</evidence>
<accession>A0A0W0GEF1</accession>
<evidence type="ECO:0000256" key="8">
    <source>
        <dbReference type="ARBA" id="ARBA00023295"/>
    </source>
</evidence>
<evidence type="ECO:0000256" key="9">
    <source>
        <dbReference type="ARBA" id="ARBA00023326"/>
    </source>
</evidence>
<proteinExistence type="inferred from homology"/>
<evidence type="ECO:0000256" key="2">
    <source>
        <dbReference type="ARBA" id="ARBA00006044"/>
    </source>
</evidence>
<dbReference type="GO" id="GO:0030245">
    <property type="term" value="P:cellulose catabolic process"/>
    <property type="evidence" value="ECO:0007669"/>
    <property type="project" value="UniProtKB-KW"/>
</dbReference>
<dbReference type="InterPro" id="IPR053710">
    <property type="entry name" value="Arylamine_NAT_domain_sf"/>
</dbReference>
<comment type="similarity">
    <text evidence="3">Belongs to the arylamine N-acetyltransferase family.</text>
</comment>
<evidence type="ECO:0000256" key="3">
    <source>
        <dbReference type="ARBA" id="ARBA00006547"/>
    </source>
</evidence>
<keyword evidence="6 10" id="KW-0136">Cellulose degradation</keyword>
<dbReference type="Gene3D" id="2.70.100.10">
    <property type="entry name" value="Glycoside hydrolase, family 7, domain"/>
    <property type="match status" value="2"/>
</dbReference>
<dbReference type="GO" id="GO:0016162">
    <property type="term" value="F:cellulose 1,4-beta-cellobiosidase activity"/>
    <property type="evidence" value="ECO:0007669"/>
    <property type="project" value="UniProtKB-EC"/>
</dbReference>
<keyword evidence="4" id="KW-0732">Signal</keyword>
<keyword evidence="7" id="KW-0119">Carbohydrate metabolism</keyword>
<evidence type="ECO:0000256" key="1">
    <source>
        <dbReference type="ARBA" id="ARBA00001641"/>
    </source>
</evidence>
<gene>
    <name evidence="11" type="ORF">WG66_531</name>
</gene>
<name>A0A0W0GEF1_MONRR</name>
<dbReference type="Proteomes" id="UP000054988">
    <property type="component" value="Unassembled WGS sequence"/>
</dbReference>
<evidence type="ECO:0000256" key="10">
    <source>
        <dbReference type="RuleBase" id="RU361164"/>
    </source>
</evidence>
<comment type="caution">
    <text evidence="11">The sequence shown here is derived from an EMBL/GenBank/DDBJ whole genome shotgun (WGS) entry which is preliminary data.</text>
</comment>
<keyword evidence="9 10" id="KW-0624">Polysaccharide degradation</keyword>
<dbReference type="Pfam" id="PF00797">
    <property type="entry name" value="Acetyltransf_2"/>
    <property type="match status" value="1"/>
</dbReference>
<keyword evidence="8 10" id="KW-0326">Glycosidase</keyword>